<name>A0AAV7S8I8_PLEWA</name>
<gene>
    <name evidence="2" type="ORF">NDU88_001407</name>
</gene>
<comment type="caution">
    <text evidence="2">The sequence shown here is derived from an EMBL/GenBank/DDBJ whole genome shotgun (WGS) entry which is preliminary data.</text>
</comment>
<feature type="region of interest" description="Disordered" evidence="1">
    <location>
        <begin position="81"/>
        <end position="115"/>
    </location>
</feature>
<reference evidence="2" key="1">
    <citation type="journal article" date="2022" name="bioRxiv">
        <title>Sequencing and chromosome-scale assembly of the giantPleurodeles waltlgenome.</title>
        <authorList>
            <person name="Brown T."/>
            <person name="Elewa A."/>
            <person name="Iarovenko S."/>
            <person name="Subramanian E."/>
            <person name="Araus A.J."/>
            <person name="Petzold A."/>
            <person name="Susuki M."/>
            <person name="Suzuki K.-i.T."/>
            <person name="Hayashi T."/>
            <person name="Toyoda A."/>
            <person name="Oliveira C."/>
            <person name="Osipova E."/>
            <person name="Leigh N.D."/>
            <person name="Simon A."/>
            <person name="Yun M.H."/>
        </authorList>
    </citation>
    <scope>NUCLEOTIDE SEQUENCE</scope>
    <source>
        <strain evidence="2">20211129_DDA</strain>
        <tissue evidence="2">Liver</tissue>
    </source>
</reference>
<evidence type="ECO:0000256" key="1">
    <source>
        <dbReference type="SAM" id="MobiDB-lite"/>
    </source>
</evidence>
<feature type="region of interest" description="Disordered" evidence="1">
    <location>
        <begin position="1"/>
        <end position="40"/>
    </location>
</feature>
<dbReference type="EMBL" id="JANPWB010000008">
    <property type="protein sequence ID" value="KAJ1160917.1"/>
    <property type="molecule type" value="Genomic_DNA"/>
</dbReference>
<evidence type="ECO:0000313" key="3">
    <source>
        <dbReference type="Proteomes" id="UP001066276"/>
    </source>
</evidence>
<proteinExistence type="predicted"/>
<protein>
    <submittedName>
        <fullName evidence="2">Uncharacterized protein</fullName>
    </submittedName>
</protein>
<dbReference type="Proteomes" id="UP001066276">
    <property type="component" value="Chromosome 4_2"/>
</dbReference>
<organism evidence="2 3">
    <name type="scientific">Pleurodeles waltl</name>
    <name type="common">Iberian ribbed newt</name>
    <dbReference type="NCBI Taxonomy" id="8319"/>
    <lineage>
        <taxon>Eukaryota</taxon>
        <taxon>Metazoa</taxon>
        <taxon>Chordata</taxon>
        <taxon>Craniata</taxon>
        <taxon>Vertebrata</taxon>
        <taxon>Euteleostomi</taxon>
        <taxon>Amphibia</taxon>
        <taxon>Batrachia</taxon>
        <taxon>Caudata</taxon>
        <taxon>Salamandroidea</taxon>
        <taxon>Salamandridae</taxon>
        <taxon>Pleurodelinae</taxon>
        <taxon>Pleurodeles</taxon>
    </lineage>
</organism>
<keyword evidence="3" id="KW-1185">Reference proteome</keyword>
<accession>A0AAV7S8I8</accession>
<sequence length="115" mass="12431">MRPRHFPQGSSAGCVIPTERGEHNKLATRRRTHRCHSATRGFQDGAASTLEAQMRWGEVYRGTLTVASQLLSLEAKELTVRGAPRPGDSGKGRASVPIGLGEPCLLSQPSPVEKE</sequence>
<feature type="compositionally biased region" description="Basic residues" evidence="1">
    <location>
        <begin position="26"/>
        <end position="37"/>
    </location>
</feature>
<dbReference type="AlphaFoldDB" id="A0AAV7S8I8"/>
<evidence type="ECO:0000313" key="2">
    <source>
        <dbReference type="EMBL" id="KAJ1160917.1"/>
    </source>
</evidence>